<evidence type="ECO:0000256" key="1">
    <source>
        <dbReference type="SAM" id="MobiDB-lite"/>
    </source>
</evidence>
<dbReference type="Proteomes" id="UP000299102">
    <property type="component" value="Unassembled WGS sequence"/>
</dbReference>
<gene>
    <name evidence="2" type="ORF">EVAR_93156_1</name>
</gene>
<accession>A0A4C1TFC7</accession>
<keyword evidence="3" id="KW-1185">Reference proteome</keyword>
<evidence type="ECO:0000313" key="2">
    <source>
        <dbReference type="EMBL" id="GBP13203.1"/>
    </source>
</evidence>
<reference evidence="2 3" key="1">
    <citation type="journal article" date="2019" name="Commun. Biol.">
        <title>The bagworm genome reveals a unique fibroin gene that provides high tensile strength.</title>
        <authorList>
            <person name="Kono N."/>
            <person name="Nakamura H."/>
            <person name="Ohtoshi R."/>
            <person name="Tomita M."/>
            <person name="Numata K."/>
            <person name="Arakawa K."/>
        </authorList>
    </citation>
    <scope>NUCLEOTIDE SEQUENCE [LARGE SCALE GENOMIC DNA]</scope>
</reference>
<dbReference type="EMBL" id="BGZK01000055">
    <property type="protein sequence ID" value="GBP13203.1"/>
    <property type="molecule type" value="Genomic_DNA"/>
</dbReference>
<comment type="caution">
    <text evidence="2">The sequence shown here is derived from an EMBL/GenBank/DDBJ whole genome shotgun (WGS) entry which is preliminary data.</text>
</comment>
<organism evidence="2 3">
    <name type="scientific">Eumeta variegata</name>
    <name type="common">Bagworm moth</name>
    <name type="synonym">Eumeta japonica</name>
    <dbReference type="NCBI Taxonomy" id="151549"/>
    <lineage>
        <taxon>Eukaryota</taxon>
        <taxon>Metazoa</taxon>
        <taxon>Ecdysozoa</taxon>
        <taxon>Arthropoda</taxon>
        <taxon>Hexapoda</taxon>
        <taxon>Insecta</taxon>
        <taxon>Pterygota</taxon>
        <taxon>Neoptera</taxon>
        <taxon>Endopterygota</taxon>
        <taxon>Lepidoptera</taxon>
        <taxon>Glossata</taxon>
        <taxon>Ditrysia</taxon>
        <taxon>Tineoidea</taxon>
        <taxon>Psychidae</taxon>
        <taxon>Oiketicinae</taxon>
        <taxon>Eumeta</taxon>
    </lineage>
</organism>
<feature type="compositionally biased region" description="Basic and acidic residues" evidence="1">
    <location>
        <begin position="82"/>
        <end position="92"/>
    </location>
</feature>
<feature type="region of interest" description="Disordered" evidence="1">
    <location>
        <begin position="20"/>
        <end position="106"/>
    </location>
</feature>
<proteinExistence type="predicted"/>
<sequence length="122" mass="12763">MGCAKRCARLIYSLRCDKAKNTADGHSPSTPAPLAGSASRARRESAATNSFNDMMSAPVAGAGGERESIRNAAGEYDTCSGGKERPGYKTDGARVGPAPPRSRRSFPRVSLGFTALTIEGEI</sequence>
<protein>
    <submittedName>
        <fullName evidence="2">Uncharacterized protein</fullName>
    </submittedName>
</protein>
<dbReference type="AlphaFoldDB" id="A0A4C1TFC7"/>
<name>A0A4C1TFC7_EUMVA</name>
<evidence type="ECO:0000313" key="3">
    <source>
        <dbReference type="Proteomes" id="UP000299102"/>
    </source>
</evidence>